<reference evidence="2 3" key="1">
    <citation type="journal article" date="2016" name="Sci. Rep.">
        <title>Insights into Adaptations to a Near-Obligate Nematode Endoparasitic Lifestyle from the Finished Genome of Drechmeria coniospora.</title>
        <authorList>
            <person name="Zhang L."/>
            <person name="Zhou Z."/>
            <person name="Guo Q."/>
            <person name="Fokkens L."/>
            <person name="Miskei M."/>
            <person name="Pocsi I."/>
            <person name="Zhang W."/>
            <person name="Chen M."/>
            <person name="Wang L."/>
            <person name="Sun Y."/>
            <person name="Donzelli B.G."/>
            <person name="Gibson D.M."/>
            <person name="Nelson D.R."/>
            <person name="Luo J.G."/>
            <person name="Rep M."/>
            <person name="Liu H."/>
            <person name="Yang S."/>
            <person name="Wang J."/>
            <person name="Krasnoff S.B."/>
            <person name="Xu Y."/>
            <person name="Molnar I."/>
            <person name="Lin M."/>
        </authorList>
    </citation>
    <scope>NUCLEOTIDE SEQUENCE [LARGE SCALE GENOMIC DNA]</scope>
    <source>
        <strain evidence="2 3">ARSEF 6962</strain>
    </source>
</reference>
<dbReference type="InParanoid" id="A0A151GGS1"/>
<evidence type="ECO:0000313" key="3">
    <source>
        <dbReference type="Proteomes" id="UP000076580"/>
    </source>
</evidence>
<proteinExistence type="predicted"/>
<comment type="caution">
    <text evidence="2">The sequence shown here is derived from an EMBL/GenBank/DDBJ whole genome shotgun (WGS) entry which is preliminary data.</text>
</comment>
<dbReference type="GeneID" id="63720916"/>
<evidence type="ECO:0000313" key="2">
    <source>
        <dbReference type="EMBL" id="KYK56303.1"/>
    </source>
</evidence>
<protein>
    <submittedName>
        <fullName evidence="2">Uncharacterized protein</fullName>
    </submittedName>
</protein>
<keyword evidence="3" id="KW-1185">Reference proteome</keyword>
<dbReference type="EMBL" id="LAYC01000003">
    <property type="protein sequence ID" value="KYK56303.1"/>
    <property type="molecule type" value="Genomic_DNA"/>
</dbReference>
<dbReference type="AlphaFoldDB" id="A0A151GGS1"/>
<name>A0A151GGS1_DRECN</name>
<gene>
    <name evidence="2" type="ORF">DCS_08273</name>
</gene>
<accession>A0A151GGS1</accession>
<feature type="compositionally biased region" description="Pro residues" evidence="1">
    <location>
        <begin position="195"/>
        <end position="206"/>
    </location>
</feature>
<organism evidence="2 3">
    <name type="scientific">Drechmeria coniospora</name>
    <name type="common">Nematophagous fungus</name>
    <name type="synonym">Meria coniospora</name>
    <dbReference type="NCBI Taxonomy" id="98403"/>
    <lineage>
        <taxon>Eukaryota</taxon>
        <taxon>Fungi</taxon>
        <taxon>Dikarya</taxon>
        <taxon>Ascomycota</taxon>
        <taxon>Pezizomycotina</taxon>
        <taxon>Sordariomycetes</taxon>
        <taxon>Hypocreomycetidae</taxon>
        <taxon>Hypocreales</taxon>
        <taxon>Ophiocordycipitaceae</taxon>
        <taxon>Drechmeria</taxon>
    </lineage>
</organism>
<dbReference type="RefSeq" id="XP_040655655.1">
    <property type="nucleotide sequence ID" value="XM_040805551.1"/>
</dbReference>
<sequence>MAVAASPDLEPPPPYSPPTALVDSAAPPSAAPSSAAPSSSYFSNHLAGLRGRMHAEQDARLSARDRTDDRTLALVVPHVERLLASVAAIDPAPTLVEATVVPDLALAHDWRPSEDERRAGETRVLLRVSRPSKGAVKAASGGGEGDDELWWADEDLARRLAAHLQPEPRPPPPRPTTTGAPATQRSSRWPLFGRPKPPPPPPPPPTSGDAVDDVAMTVAAEEVTFRRETAMGLWETRTGWGLVVRLRIRPRG</sequence>
<dbReference type="STRING" id="98403.A0A151GGS1"/>
<feature type="region of interest" description="Disordered" evidence="1">
    <location>
        <begin position="1"/>
        <end position="42"/>
    </location>
</feature>
<evidence type="ECO:0000256" key="1">
    <source>
        <dbReference type="SAM" id="MobiDB-lite"/>
    </source>
</evidence>
<feature type="region of interest" description="Disordered" evidence="1">
    <location>
        <begin position="163"/>
        <end position="213"/>
    </location>
</feature>
<dbReference type="Proteomes" id="UP000076580">
    <property type="component" value="Chromosome 03"/>
</dbReference>
<feature type="compositionally biased region" description="Low complexity" evidence="1">
    <location>
        <begin position="24"/>
        <end position="40"/>
    </location>
</feature>